<gene>
    <name evidence="2" type="ORF">NCTC10719_01472</name>
</gene>
<evidence type="ECO:0000256" key="1">
    <source>
        <dbReference type="SAM" id="Coils"/>
    </source>
</evidence>
<keyword evidence="1" id="KW-0175">Coiled coil</keyword>
<organism evidence="2 3">
    <name type="scientific">Clostridium perfringens</name>
    <dbReference type="NCBI Taxonomy" id="1502"/>
    <lineage>
        <taxon>Bacteria</taxon>
        <taxon>Bacillati</taxon>
        <taxon>Bacillota</taxon>
        <taxon>Clostridia</taxon>
        <taxon>Eubacteriales</taxon>
        <taxon>Clostridiaceae</taxon>
        <taxon>Clostridium</taxon>
    </lineage>
</organism>
<dbReference type="RefSeq" id="WP_111926382.1">
    <property type="nucleotide sequence ID" value="NZ_UAWG01000010.1"/>
</dbReference>
<dbReference type="EMBL" id="UAWG01000010">
    <property type="protein sequence ID" value="SQB59929.1"/>
    <property type="molecule type" value="Genomic_DNA"/>
</dbReference>
<dbReference type="AlphaFoldDB" id="A0A2X3AC75"/>
<feature type="coiled-coil region" evidence="1">
    <location>
        <begin position="91"/>
        <end position="156"/>
    </location>
</feature>
<accession>A0A2X3AC75</accession>
<sequence>MLRGVDEVAKELKVSKTAIYNKLKLKEFRRKVVKKQGKSMIDEELFTLLKDSLKVKNKVEHKDYIEGNKGDVKSEIAMDREGSLNLNKSLIDALIVQLEEKDKQIAELHKLIENNQVLLKKEQETKVNILELEDHFKEVDNKLNSIKEKMNQRKEKKSFFKTFLKNKFLID</sequence>
<evidence type="ECO:0008006" key="4">
    <source>
        <dbReference type="Google" id="ProtNLM"/>
    </source>
</evidence>
<evidence type="ECO:0000313" key="3">
    <source>
        <dbReference type="Proteomes" id="UP000249986"/>
    </source>
</evidence>
<proteinExistence type="predicted"/>
<evidence type="ECO:0000313" key="2">
    <source>
        <dbReference type="EMBL" id="SQB59929.1"/>
    </source>
</evidence>
<protein>
    <recommendedName>
        <fullName evidence="4">DUF536 domain-containing protein</fullName>
    </recommendedName>
</protein>
<name>A0A2X3AC75_CLOPF</name>
<dbReference type="Proteomes" id="UP000249986">
    <property type="component" value="Unassembled WGS sequence"/>
</dbReference>
<reference evidence="2 3" key="1">
    <citation type="submission" date="2018-06" db="EMBL/GenBank/DDBJ databases">
        <authorList>
            <consortium name="Pathogen Informatics"/>
            <person name="Doyle S."/>
        </authorList>
    </citation>
    <scope>NUCLEOTIDE SEQUENCE [LARGE SCALE GENOMIC DNA]</scope>
    <source>
        <strain evidence="2 3">NCTC10719</strain>
    </source>
</reference>